<organism evidence="3 4">
    <name type="scientific">Pestalotiopsis fici (strain W106-1 / CGMCC3.15140)</name>
    <dbReference type="NCBI Taxonomy" id="1229662"/>
    <lineage>
        <taxon>Eukaryota</taxon>
        <taxon>Fungi</taxon>
        <taxon>Dikarya</taxon>
        <taxon>Ascomycota</taxon>
        <taxon>Pezizomycotina</taxon>
        <taxon>Sordariomycetes</taxon>
        <taxon>Xylariomycetidae</taxon>
        <taxon>Amphisphaeriales</taxon>
        <taxon>Sporocadaceae</taxon>
        <taxon>Pestalotiopsis</taxon>
    </lineage>
</organism>
<dbReference type="Pfam" id="PF06985">
    <property type="entry name" value="HET"/>
    <property type="match status" value="1"/>
</dbReference>
<dbReference type="EMBL" id="KI912111">
    <property type="protein sequence ID" value="ETS82460.1"/>
    <property type="molecule type" value="Genomic_DNA"/>
</dbReference>
<sequence>MSAPQHSLTKAVPEIIVPSEWVPGHNDSTTQQYAKARGPESPVPLSADQNSNPCPRCHWNRQSAKLFPWGGDENVLQPPFMTQQSQESCIRCRILQLAVEAAGVKLGPRDIIWIDEDGCSIQFEESLEFGDVISLDIFAVNDDRGTPPPEWLPQGVRRPPDNTSTSQALEWSKAEIEQCCQSHTRCRIPPSSFAPTRLIDVRPQNVDGDVVLRDGSSVPRGSRYCALSYCWGKLKPACLTTKATLPQRQAGIPWSSLPLTFQDAIKWSRSMGIDYLWIDSVCIIQGDEEDWRQESGRMFQVYGNAYVTLVAAFGADSSAGLYSLQHNQVPAKHIANLCYDGSPETTWPLYVRQALHDNYYNWENQELPGILPLLQRAWCYQERLISPRTLLFAPGEMAFQCFERVSCGCGRDDASLGDATSNSKHKHILPRSTDKGHNDDSLHRNPSQTWWLLVGAYTDLNITAESDRLPAFAGVAEYIHQFRRSEKYLSGLWSGTLVSDLLWIVLHPTDGSRAQIQPTATKNPSWSWASGSQGRTVSGYVNDFDSHVEVREAECQYAADNSYGIVTGSRLVLQGRLWKFSFALEKEEGSTWFISPHATFRLRNPVPGRFNHLHLDSGSHWRKWRTLSRFVLLEMGKSQSESGAVTWYMILKSTSKSSNTFVRLGQCSIVTKSLTTADCKRWENLGTDTVCTIE</sequence>
<dbReference type="InterPro" id="IPR010730">
    <property type="entry name" value="HET"/>
</dbReference>
<dbReference type="HOGENOM" id="CLU_002639_2_8_1"/>
<accession>W3X8U1</accession>
<dbReference type="OrthoDB" id="8300194at2759"/>
<evidence type="ECO:0000313" key="3">
    <source>
        <dbReference type="EMBL" id="ETS82460.1"/>
    </source>
</evidence>
<feature type="region of interest" description="Disordered" evidence="1">
    <location>
        <begin position="19"/>
        <end position="50"/>
    </location>
</feature>
<protein>
    <recommendedName>
        <fullName evidence="2">Heterokaryon incompatibility domain-containing protein</fullName>
    </recommendedName>
</protein>
<dbReference type="PANTHER" id="PTHR33112:SF9">
    <property type="entry name" value="HETEROKARYON INCOMPATIBILITY DOMAIN-CONTAINING PROTEIN"/>
    <property type="match status" value="1"/>
</dbReference>
<dbReference type="InParanoid" id="W3X8U1"/>
<feature type="region of interest" description="Disordered" evidence="1">
    <location>
        <begin position="146"/>
        <end position="165"/>
    </location>
</feature>
<dbReference type="STRING" id="1229662.W3X8U1"/>
<proteinExistence type="predicted"/>
<evidence type="ECO:0000259" key="2">
    <source>
        <dbReference type="Pfam" id="PF06985"/>
    </source>
</evidence>
<evidence type="ECO:0000256" key="1">
    <source>
        <dbReference type="SAM" id="MobiDB-lite"/>
    </source>
</evidence>
<feature type="domain" description="Heterokaryon incompatibility" evidence="2">
    <location>
        <begin position="224"/>
        <end position="382"/>
    </location>
</feature>
<reference evidence="4" key="1">
    <citation type="journal article" date="2015" name="BMC Genomics">
        <title>Genomic and transcriptomic analysis of the endophytic fungus Pestalotiopsis fici reveals its lifestyle and high potential for synthesis of natural products.</title>
        <authorList>
            <person name="Wang X."/>
            <person name="Zhang X."/>
            <person name="Liu L."/>
            <person name="Xiang M."/>
            <person name="Wang W."/>
            <person name="Sun X."/>
            <person name="Che Y."/>
            <person name="Guo L."/>
            <person name="Liu G."/>
            <person name="Guo L."/>
            <person name="Wang C."/>
            <person name="Yin W.B."/>
            <person name="Stadler M."/>
            <person name="Zhang X."/>
            <person name="Liu X."/>
        </authorList>
    </citation>
    <scope>NUCLEOTIDE SEQUENCE [LARGE SCALE GENOMIC DNA]</scope>
    <source>
        <strain evidence="4">W106-1 / CGMCC3.15140</strain>
    </source>
</reference>
<name>W3X8U1_PESFW</name>
<dbReference type="eggNOG" id="ENOG502SICY">
    <property type="taxonomic scope" value="Eukaryota"/>
</dbReference>
<feature type="region of interest" description="Disordered" evidence="1">
    <location>
        <begin position="418"/>
        <end position="442"/>
    </location>
</feature>
<feature type="compositionally biased region" description="Basic and acidic residues" evidence="1">
    <location>
        <begin position="432"/>
        <end position="442"/>
    </location>
</feature>
<dbReference type="RefSeq" id="XP_007831108.1">
    <property type="nucleotide sequence ID" value="XM_007832917.1"/>
</dbReference>
<evidence type="ECO:0000313" key="4">
    <source>
        <dbReference type="Proteomes" id="UP000030651"/>
    </source>
</evidence>
<gene>
    <name evidence="3" type="ORF">PFICI_04336</name>
</gene>
<dbReference type="OMA" id="NDHESAN"/>
<dbReference type="KEGG" id="pfy:PFICI_04336"/>
<dbReference type="PANTHER" id="PTHR33112">
    <property type="entry name" value="DOMAIN PROTEIN, PUTATIVE-RELATED"/>
    <property type="match status" value="1"/>
</dbReference>
<dbReference type="Proteomes" id="UP000030651">
    <property type="component" value="Unassembled WGS sequence"/>
</dbReference>
<dbReference type="AlphaFoldDB" id="W3X8U1"/>
<keyword evidence="4" id="KW-1185">Reference proteome</keyword>
<dbReference type="GeneID" id="19269349"/>